<dbReference type="Proteomes" id="UP000650081">
    <property type="component" value="Unassembled WGS sequence"/>
</dbReference>
<dbReference type="RefSeq" id="WP_187465017.1">
    <property type="nucleotide sequence ID" value="NZ_JACSIT010000040.1"/>
</dbReference>
<keyword evidence="1" id="KW-0812">Transmembrane</keyword>
<comment type="caution">
    <text evidence="2">The sequence shown here is derived from an EMBL/GenBank/DDBJ whole genome shotgun (WGS) entry which is preliminary data.</text>
</comment>
<sequence length="186" mass="21338">MEDRLLDKIAEPFNLKLPEYSSMEEMIEEVLPAVAKYSDPTLDDEDAAIFKTDWVLMSDQVGNTAVSLHTFRPSGEIRIAIDGAIESRSFQVVKARRIIMGYSLSRDSVLYELAFMDSDFLILRRHGNAANHKQKYVFFCSEPIGTRLTWDEALERLVGKYRDNQMPWLLVLVVILVLVGAVIYFR</sequence>
<accession>A0A923PHM9</accession>
<keyword evidence="1" id="KW-0472">Membrane</keyword>
<evidence type="ECO:0000313" key="2">
    <source>
        <dbReference type="EMBL" id="MBC6992886.1"/>
    </source>
</evidence>
<organism evidence="2 3">
    <name type="scientific">Neolewinella lacunae</name>
    <dbReference type="NCBI Taxonomy" id="1517758"/>
    <lineage>
        <taxon>Bacteria</taxon>
        <taxon>Pseudomonadati</taxon>
        <taxon>Bacteroidota</taxon>
        <taxon>Saprospiria</taxon>
        <taxon>Saprospirales</taxon>
        <taxon>Lewinellaceae</taxon>
        <taxon>Neolewinella</taxon>
    </lineage>
</organism>
<dbReference type="AlphaFoldDB" id="A0A923PHM9"/>
<keyword evidence="3" id="KW-1185">Reference proteome</keyword>
<keyword evidence="1" id="KW-1133">Transmembrane helix</keyword>
<evidence type="ECO:0000256" key="1">
    <source>
        <dbReference type="SAM" id="Phobius"/>
    </source>
</evidence>
<protein>
    <submittedName>
        <fullName evidence="2">Uncharacterized protein</fullName>
    </submittedName>
</protein>
<evidence type="ECO:0000313" key="3">
    <source>
        <dbReference type="Proteomes" id="UP000650081"/>
    </source>
</evidence>
<feature type="transmembrane region" description="Helical" evidence="1">
    <location>
        <begin position="166"/>
        <end position="185"/>
    </location>
</feature>
<proteinExistence type="predicted"/>
<reference evidence="2" key="1">
    <citation type="submission" date="2020-08" db="EMBL/GenBank/DDBJ databases">
        <title>Lewinella bacteria from marine environments.</title>
        <authorList>
            <person name="Zhong Y."/>
        </authorList>
    </citation>
    <scope>NUCLEOTIDE SEQUENCE</scope>
    <source>
        <strain evidence="2">KCTC 42187</strain>
    </source>
</reference>
<dbReference type="EMBL" id="JACSIT010000040">
    <property type="protein sequence ID" value="MBC6992886.1"/>
    <property type="molecule type" value="Genomic_DNA"/>
</dbReference>
<gene>
    <name evidence="2" type="ORF">H9S92_01805</name>
</gene>
<name>A0A923PHM9_9BACT</name>